<keyword evidence="2" id="KW-0805">Transcription regulation</keyword>
<dbReference type="InterPro" id="IPR004827">
    <property type="entry name" value="bZIP"/>
</dbReference>
<accession>A0A1U7LV53</accession>
<evidence type="ECO:0000313" key="8">
    <source>
        <dbReference type="EMBL" id="OLL26556.1"/>
    </source>
</evidence>
<keyword evidence="4" id="KW-0804">Transcription</keyword>
<evidence type="ECO:0000256" key="2">
    <source>
        <dbReference type="ARBA" id="ARBA00023015"/>
    </source>
</evidence>
<keyword evidence="5" id="KW-0539">Nucleus</keyword>
<dbReference type="PANTHER" id="PTHR13044">
    <property type="entry name" value="ACTIVATING TRANSCRIPTION FACTOR ATF 4/5"/>
    <property type="match status" value="1"/>
</dbReference>
<dbReference type="STRING" id="1198029.A0A1U7LV53"/>
<reference evidence="8 9" key="1">
    <citation type="submission" date="2016-04" db="EMBL/GenBank/DDBJ databases">
        <title>Evolutionary innovation and constraint leading to complex multicellularity in the Ascomycota.</title>
        <authorList>
            <person name="Cisse O."/>
            <person name="Nguyen A."/>
            <person name="Hewitt D.A."/>
            <person name="Jedd G."/>
            <person name="Stajich J.E."/>
        </authorList>
    </citation>
    <scope>NUCLEOTIDE SEQUENCE [LARGE SCALE GENOMIC DNA]</scope>
    <source>
        <strain evidence="8 9">DAH-3</strain>
    </source>
</reference>
<sequence>MDIHDFIGSLNQLPPLTDSALPPLNSSDIDNPSLDFWANTDFALPALDSPPFLPPEKKKQSPSSRTPAEEDRRKRNTAASARFRVKKKQREAHLESAAKEMTDRIALLESRVKELELENKWLKDLLIQKDQK</sequence>
<protein>
    <submittedName>
        <fullName evidence="8">Regulatory protein cys-3</fullName>
    </submittedName>
</protein>
<organism evidence="8 9">
    <name type="scientific">Neolecta irregularis (strain DAH-3)</name>
    <dbReference type="NCBI Taxonomy" id="1198029"/>
    <lineage>
        <taxon>Eukaryota</taxon>
        <taxon>Fungi</taxon>
        <taxon>Dikarya</taxon>
        <taxon>Ascomycota</taxon>
        <taxon>Taphrinomycotina</taxon>
        <taxon>Neolectales</taxon>
        <taxon>Neolectaceae</taxon>
        <taxon>Neolecta</taxon>
    </lineage>
</organism>
<evidence type="ECO:0000256" key="3">
    <source>
        <dbReference type="ARBA" id="ARBA00023125"/>
    </source>
</evidence>
<evidence type="ECO:0000313" key="9">
    <source>
        <dbReference type="Proteomes" id="UP000186594"/>
    </source>
</evidence>
<feature type="domain" description="BZIP" evidence="7">
    <location>
        <begin position="66"/>
        <end position="129"/>
    </location>
</feature>
<dbReference type="AlphaFoldDB" id="A0A1U7LV53"/>
<dbReference type="GO" id="GO:0000977">
    <property type="term" value="F:RNA polymerase II transcription regulatory region sequence-specific DNA binding"/>
    <property type="evidence" value="ECO:0007669"/>
    <property type="project" value="TreeGrafter"/>
</dbReference>
<evidence type="ECO:0000256" key="1">
    <source>
        <dbReference type="ARBA" id="ARBA00004123"/>
    </source>
</evidence>
<evidence type="ECO:0000256" key="6">
    <source>
        <dbReference type="SAM" id="MobiDB-lite"/>
    </source>
</evidence>
<evidence type="ECO:0000256" key="4">
    <source>
        <dbReference type="ARBA" id="ARBA00023163"/>
    </source>
</evidence>
<dbReference type="GO" id="GO:0001228">
    <property type="term" value="F:DNA-binding transcription activator activity, RNA polymerase II-specific"/>
    <property type="evidence" value="ECO:0007669"/>
    <property type="project" value="TreeGrafter"/>
</dbReference>
<feature type="region of interest" description="Disordered" evidence="6">
    <location>
        <begin position="47"/>
        <end position="92"/>
    </location>
</feature>
<dbReference type="Pfam" id="PF07716">
    <property type="entry name" value="bZIP_2"/>
    <property type="match status" value="1"/>
</dbReference>
<dbReference type="PROSITE" id="PS00036">
    <property type="entry name" value="BZIP_BASIC"/>
    <property type="match status" value="1"/>
</dbReference>
<dbReference type="InterPro" id="IPR046347">
    <property type="entry name" value="bZIP_sf"/>
</dbReference>
<dbReference type="PROSITE" id="PS50217">
    <property type="entry name" value="BZIP"/>
    <property type="match status" value="1"/>
</dbReference>
<name>A0A1U7LV53_NEOID</name>
<comment type="caution">
    <text evidence="8">The sequence shown here is derived from an EMBL/GenBank/DDBJ whole genome shotgun (WGS) entry which is preliminary data.</text>
</comment>
<dbReference type="SUPFAM" id="SSF57959">
    <property type="entry name" value="Leucine zipper domain"/>
    <property type="match status" value="1"/>
</dbReference>
<dbReference type="OrthoDB" id="1939598at2759"/>
<evidence type="ECO:0000256" key="5">
    <source>
        <dbReference type="ARBA" id="ARBA00023242"/>
    </source>
</evidence>
<dbReference type="CDD" id="cd14705">
    <property type="entry name" value="bZIP_Zip1"/>
    <property type="match status" value="1"/>
</dbReference>
<proteinExistence type="predicted"/>
<evidence type="ECO:0000259" key="7">
    <source>
        <dbReference type="PROSITE" id="PS50217"/>
    </source>
</evidence>
<dbReference type="PANTHER" id="PTHR13044:SF14">
    <property type="entry name" value="CRYPTOCEPHAL, ISOFORM A"/>
    <property type="match status" value="1"/>
</dbReference>
<dbReference type="Gene3D" id="1.20.5.170">
    <property type="match status" value="1"/>
</dbReference>
<dbReference type="Proteomes" id="UP000186594">
    <property type="component" value="Unassembled WGS sequence"/>
</dbReference>
<keyword evidence="3" id="KW-0238">DNA-binding</keyword>
<dbReference type="EMBL" id="LXFE01000167">
    <property type="protein sequence ID" value="OLL26556.1"/>
    <property type="molecule type" value="Genomic_DNA"/>
</dbReference>
<keyword evidence="9" id="KW-1185">Reference proteome</keyword>
<dbReference type="GO" id="GO:0005634">
    <property type="term" value="C:nucleus"/>
    <property type="evidence" value="ECO:0007669"/>
    <property type="project" value="UniProtKB-SubCell"/>
</dbReference>
<gene>
    <name evidence="8" type="ORF">NEOLI_000277</name>
</gene>
<comment type="subcellular location">
    <subcellularLocation>
        <location evidence="1">Nucleus</location>
    </subcellularLocation>
</comment>